<feature type="compositionally biased region" description="Polar residues" evidence="5">
    <location>
        <begin position="666"/>
        <end position="677"/>
    </location>
</feature>
<keyword evidence="8" id="KW-1185">Reference proteome</keyword>
<evidence type="ECO:0000259" key="6">
    <source>
        <dbReference type="PROSITE" id="PS51935"/>
    </source>
</evidence>
<sequence length="967" mass="105030">MTTPAVPTGNVSPPGPTPGTGYSQTSPDQDMQADTYYLTDVGGKEPPPMETLVYTPRVRIIIARDNKQYDVSEDVVAVSINRVENSVSSAAFRLINKPVDQYDENERQGRYTPLFAPMDRVAIFMKRTEWVQVFSGYLDSVALAQLYPGTVDFKASCTLKKLLHTWWDPGLPDSAKIFDQFANDVNEADGQESQLDKGLGSTLRRLLIEVGNMDSSQIHIQRFPMGYLNFMRQQLEKLKTSDATVQEFRRMLLGDDTSGGVGAAAGRQLGVTKGAYNLDQAGRKLEVIRAVDEMGMGVDVRSLGLGQGTNTAAQGGADYQDQEAWKAFAELGRNFQDAALKSDAAVHCFMTIAAESSWVMYANTGVPDSLNFPHEALGHDHDSVGLYQQRQSWGTIDQRMNARESTGMFLNELRKHEWRNMPRPAACQAVQRSAFSDGSNYAVHEAVAIEEVRALRSASGTGQGTGAQSGGATGIPSIGTAPPPVTAGVPGSTGIPGIPTANGQVSSQGVNQTLNRPQYDTAEAIQFGMLQLGKPYAWGAKGPDSYDCSGFTRACYRYIGMNIGDDTYSQVASGTQITMAQAKPGDLIFPAGHGHVVMYLGGNQVIHSPQTGDVVKVSPLWFTPATVITYPGTGYSGPSPLPYDPVRGAQASNGGSDGGVVPGTVAQGTNGGTFQTGSSEPIARNLFSYMFEPGRFQSGISALFGNDEGTTEKAFINDEPLIQSVMSIARAGLRNVQSMPDGSFAAYYPDYFGLDGKDAILDLEDIEMKNVNINWNDDALATHVYVAGTANPTGGSMGLPGWLMTKGVATVENEWLFRRMTSAAPSVKGAEMRNGKEIMKRFGMRPLVQDMPNLFNGEMEFLMALQIFMTKWAEQYSTNVEFTFMPELYPGMRINLVGHNLQVYVAAVTHSGDWENGFTTSATIMAPSNPNIHRIASQVDKDLGFGTHWDQRDIDGKPMPDDYKWMY</sequence>
<accession>A0A249XSM6</accession>
<dbReference type="InterPro" id="IPR038765">
    <property type="entry name" value="Papain-like_cys_pep_sf"/>
</dbReference>
<name>A0A249XSM6_9CAUD</name>
<evidence type="ECO:0000313" key="8">
    <source>
        <dbReference type="Proteomes" id="UP000226037"/>
    </source>
</evidence>
<gene>
    <name evidence="7" type="ORF">SEA_PHABBA_137</name>
</gene>
<dbReference type="Gene3D" id="3.90.1720.10">
    <property type="entry name" value="endopeptidase domain like (from Nostoc punctiforme)"/>
    <property type="match status" value="1"/>
</dbReference>
<dbReference type="EMBL" id="MF668280">
    <property type="protein sequence ID" value="ASZ74706.1"/>
    <property type="molecule type" value="Genomic_DNA"/>
</dbReference>
<reference evidence="8" key="1">
    <citation type="submission" date="2017-08" db="EMBL/GenBank/DDBJ databases">
        <authorList>
            <person name="de Groot N.N."/>
        </authorList>
    </citation>
    <scope>NUCLEOTIDE SEQUENCE [LARGE SCALE GENOMIC DNA]</scope>
</reference>
<feature type="domain" description="NlpC/P60" evidence="6">
    <location>
        <begin position="518"/>
        <end position="642"/>
    </location>
</feature>
<evidence type="ECO:0000256" key="4">
    <source>
        <dbReference type="ARBA" id="ARBA00022807"/>
    </source>
</evidence>
<feature type="region of interest" description="Disordered" evidence="5">
    <location>
        <begin position="1"/>
        <end position="29"/>
    </location>
</feature>
<keyword evidence="2" id="KW-0645">Protease</keyword>
<evidence type="ECO:0000256" key="3">
    <source>
        <dbReference type="ARBA" id="ARBA00022801"/>
    </source>
</evidence>
<dbReference type="GO" id="GO:0001897">
    <property type="term" value="P:symbiont-mediated cytolysis of host cell"/>
    <property type="evidence" value="ECO:0007669"/>
    <property type="project" value="UniProtKB-ARBA"/>
</dbReference>
<dbReference type="Proteomes" id="UP000226037">
    <property type="component" value="Segment"/>
</dbReference>
<dbReference type="GO" id="GO:0006508">
    <property type="term" value="P:proteolysis"/>
    <property type="evidence" value="ECO:0007669"/>
    <property type="project" value="UniProtKB-KW"/>
</dbReference>
<protein>
    <submittedName>
        <fullName evidence="7">Minor tail protein</fullName>
    </submittedName>
</protein>
<dbReference type="PROSITE" id="PS51935">
    <property type="entry name" value="NLPC_P60"/>
    <property type="match status" value="1"/>
</dbReference>
<dbReference type="GO" id="GO:0008234">
    <property type="term" value="F:cysteine-type peptidase activity"/>
    <property type="evidence" value="ECO:0007669"/>
    <property type="project" value="UniProtKB-KW"/>
</dbReference>
<dbReference type="PANTHER" id="PTHR47359">
    <property type="entry name" value="PEPTIDOGLYCAN DL-ENDOPEPTIDASE CWLO"/>
    <property type="match status" value="1"/>
</dbReference>
<evidence type="ECO:0000313" key="7">
    <source>
        <dbReference type="EMBL" id="ASZ74706.1"/>
    </source>
</evidence>
<dbReference type="SUPFAM" id="SSF54001">
    <property type="entry name" value="Cysteine proteinases"/>
    <property type="match status" value="1"/>
</dbReference>
<proteinExistence type="inferred from homology"/>
<evidence type="ECO:0000256" key="2">
    <source>
        <dbReference type="ARBA" id="ARBA00022670"/>
    </source>
</evidence>
<feature type="region of interest" description="Disordered" evidence="5">
    <location>
        <begin position="649"/>
        <end position="677"/>
    </location>
</feature>
<comment type="similarity">
    <text evidence="1">Belongs to the peptidase C40 family.</text>
</comment>
<evidence type="ECO:0000256" key="5">
    <source>
        <dbReference type="SAM" id="MobiDB-lite"/>
    </source>
</evidence>
<dbReference type="Pfam" id="PF00877">
    <property type="entry name" value="NLPC_P60"/>
    <property type="match status" value="1"/>
</dbReference>
<organism evidence="7 8">
    <name type="scientific">Mycobacterium phage Phabba</name>
    <dbReference type="NCBI Taxonomy" id="2027899"/>
    <lineage>
        <taxon>Viruses</taxon>
        <taxon>Duplodnaviria</taxon>
        <taxon>Heunggongvirae</taxon>
        <taxon>Uroviricota</taxon>
        <taxon>Caudoviricetes</taxon>
        <taxon>Ceeclamvirinae</taxon>
        <taxon>Myrnavirus</taxon>
        <taxon>Myrnavirus phabba</taxon>
        <taxon>Myranavirus phabba</taxon>
    </lineage>
</organism>
<keyword evidence="4" id="KW-0788">Thiol protease</keyword>
<evidence type="ECO:0000256" key="1">
    <source>
        <dbReference type="ARBA" id="ARBA00007074"/>
    </source>
</evidence>
<dbReference type="InterPro" id="IPR051794">
    <property type="entry name" value="PG_Endopeptidase_C40"/>
</dbReference>
<dbReference type="PANTHER" id="PTHR47359:SF3">
    <property type="entry name" value="NLP_P60 DOMAIN-CONTAINING PROTEIN-RELATED"/>
    <property type="match status" value="1"/>
</dbReference>
<dbReference type="InterPro" id="IPR000064">
    <property type="entry name" value="NLP_P60_dom"/>
</dbReference>
<keyword evidence="3" id="KW-0378">Hydrolase</keyword>